<evidence type="ECO:0000313" key="2">
    <source>
        <dbReference type="Proteomes" id="UP001497680"/>
    </source>
</evidence>
<dbReference type="EMBL" id="MU394307">
    <property type="protein sequence ID" value="KAI6087584.1"/>
    <property type="molecule type" value="Genomic_DNA"/>
</dbReference>
<keyword evidence="2" id="KW-1185">Reference proteome</keyword>
<evidence type="ECO:0000313" key="1">
    <source>
        <dbReference type="EMBL" id="KAI6087584.1"/>
    </source>
</evidence>
<organism evidence="1 2">
    <name type="scientific">Hypoxylon rubiginosum</name>
    <dbReference type="NCBI Taxonomy" id="110542"/>
    <lineage>
        <taxon>Eukaryota</taxon>
        <taxon>Fungi</taxon>
        <taxon>Dikarya</taxon>
        <taxon>Ascomycota</taxon>
        <taxon>Pezizomycotina</taxon>
        <taxon>Sordariomycetes</taxon>
        <taxon>Xylariomycetidae</taxon>
        <taxon>Xylariales</taxon>
        <taxon>Hypoxylaceae</taxon>
        <taxon>Hypoxylon</taxon>
    </lineage>
</organism>
<name>A0ACC0D4T2_9PEZI</name>
<dbReference type="Proteomes" id="UP001497680">
    <property type="component" value="Unassembled WGS sequence"/>
</dbReference>
<protein>
    <submittedName>
        <fullName evidence="1">FAD binding domain protein</fullName>
    </submittedName>
</protein>
<gene>
    <name evidence="1" type="ORF">F4821DRAFT_277755</name>
</gene>
<accession>A0ACC0D4T2</accession>
<sequence length="468" mass="52550">MPKETSAFRVIVVGAGVAGLTASHCFQKSGIDHVVLERRSEIDPPEGASIAIYPHGARILQQIGCLDAAQEKCKPCVHFNSRWPDGKLLFDDPFFDHVRKNHGQDILLFERRRYLRILYDGLPDKSRIRMGATVKDVKQTVDGVEVLLSDGSVEKGDIVLGCDGVYSRVRNFMWDHADAVSPGRVTGEEKAAMKTRWKCLVGTGPPEPGLGERDMTVVHDRGFSFLALTQPNRSFWFVFFRLDSPFAWPQRANYTEQDAEELAATVADHHVSDTLVFGQLWKKRDRGMLIPLEEGVLKHWFSGRVVLAGDAAHKVTPNIALGGNSAMESVVVLCNQISRMMEENGGIKPDQGTLERHLKAYQDEQRNRVWFIMKFSGLITSIQAWDSPFTKFLAVWVLPLLPNRFLALSLGLIIRTAPRLEAAGNSGVETWRNKVESTVKNRFDILRTRKVVGAFIVIFLVLCLSLRR</sequence>
<reference evidence="1 2" key="1">
    <citation type="journal article" date="2022" name="New Phytol.">
        <title>Ecological generalism drives hyperdiversity of secondary metabolite gene clusters in xylarialean endophytes.</title>
        <authorList>
            <person name="Franco M.E.E."/>
            <person name="Wisecaver J.H."/>
            <person name="Arnold A.E."/>
            <person name="Ju Y.M."/>
            <person name="Slot J.C."/>
            <person name="Ahrendt S."/>
            <person name="Moore L.P."/>
            <person name="Eastman K.E."/>
            <person name="Scott K."/>
            <person name="Konkel Z."/>
            <person name="Mondo S.J."/>
            <person name="Kuo A."/>
            <person name="Hayes R.D."/>
            <person name="Haridas S."/>
            <person name="Andreopoulos B."/>
            <person name="Riley R."/>
            <person name="LaButti K."/>
            <person name="Pangilinan J."/>
            <person name="Lipzen A."/>
            <person name="Amirebrahimi M."/>
            <person name="Yan J."/>
            <person name="Adam C."/>
            <person name="Keymanesh K."/>
            <person name="Ng V."/>
            <person name="Louie K."/>
            <person name="Northen T."/>
            <person name="Drula E."/>
            <person name="Henrissat B."/>
            <person name="Hsieh H.M."/>
            <person name="Youens-Clark K."/>
            <person name="Lutzoni F."/>
            <person name="Miadlikowska J."/>
            <person name="Eastwood D.C."/>
            <person name="Hamelin R.C."/>
            <person name="Grigoriev I.V."/>
            <person name="U'Ren J.M."/>
        </authorList>
    </citation>
    <scope>NUCLEOTIDE SEQUENCE [LARGE SCALE GENOMIC DNA]</scope>
    <source>
        <strain evidence="1 2">ER1909</strain>
    </source>
</reference>
<proteinExistence type="predicted"/>
<comment type="caution">
    <text evidence="1">The sequence shown here is derived from an EMBL/GenBank/DDBJ whole genome shotgun (WGS) entry which is preliminary data.</text>
</comment>